<feature type="region of interest" description="Disordered" evidence="1">
    <location>
        <begin position="129"/>
        <end position="184"/>
    </location>
</feature>
<protein>
    <submittedName>
        <fullName evidence="2">Uncharacterized protein</fullName>
    </submittedName>
</protein>
<feature type="compositionally biased region" description="Polar residues" evidence="1">
    <location>
        <begin position="141"/>
        <end position="164"/>
    </location>
</feature>
<gene>
    <name evidence="2" type="ORF">T440DRAFT_477548</name>
</gene>
<dbReference type="AlphaFoldDB" id="A0A6A7BAR1"/>
<accession>A0A6A7BAR1</accession>
<dbReference type="EMBL" id="MU006298">
    <property type="protein sequence ID" value="KAF2852626.1"/>
    <property type="molecule type" value="Genomic_DNA"/>
</dbReference>
<feature type="region of interest" description="Disordered" evidence="1">
    <location>
        <begin position="18"/>
        <end position="45"/>
    </location>
</feature>
<organism evidence="2 3">
    <name type="scientific">Plenodomus tracheiphilus IPT5</name>
    <dbReference type="NCBI Taxonomy" id="1408161"/>
    <lineage>
        <taxon>Eukaryota</taxon>
        <taxon>Fungi</taxon>
        <taxon>Dikarya</taxon>
        <taxon>Ascomycota</taxon>
        <taxon>Pezizomycotina</taxon>
        <taxon>Dothideomycetes</taxon>
        <taxon>Pleosporomycetidae</taxon>
        <taxon>Pleosporales</taxon>
        <taxon>Pleosporineae</taxon>
        <taxon>Leptosphaeriaceae</taxon>
        <taxon>Plenodomus</taxon>
    </lineage>
</organism>
<dbReference type="Proteomes" id="UP000799423">
    <property type="component" value="Unassembled WGS sequence"/>
</dbReference>
<name>A0A6A7BAR1_9PLEO</name>
<keyword evidence="3" id="KW-1185">Reference proteome</keyword>
<evidence type="ECO:0000256" key="1">
    <source>
        <dbReference type="SAM" id="MobiDB-lite"/>
    </source>
</evidence>
<proteinExistence type="predicted"/>
<evidence type="ECO:0000313" key="2">
    <source>
        <dbReference type="EMBL" id="KAF2852626.1"/>
    </source>
</evidence>
<reference evidence="2" key="1">
    <citation type="submission" date="2020-01" db="EMBL/GenBank/DDBJ databases">
        <authorList>
            <consortium name="DOE Joint Genome Institute"/>
            <person name="Haridas S."/>
            <person name="Albert R."/>
            <person name="Binder M."/>
            <person name="Bloem J."/>
            <person name="Labutti K."/>
            <person name="Salamov A."/>
            <person name="Andreopoulos B."/>
            <person name="Baker S.E."/>
            <person name="Barry K."/>
            <person name="Bills G."/>
            <person name="Bluhm B.H."/>
            <person name="Cannon C."/>
            <person name="Castanera R."/>
            <person name="Culley D.E."/>
            <person name="Daum C."/>
            <person name="Ezra D."/>
            <person name="Gonzalez J.B."/>
            <person name="Henrissat B."/>
            <person name="Kuo A."/>
            <person name="Liang C."/>
            <person name="Lipzen A."/>
            <person name="Lutzoni F."/>
            <person name="Magnuson J."/>
            <person name="Mondo S."/>
            <person name="Nolan M."/>
            <person name="Ohm R."/>
            <person name="Pangilinan J."/>
            <person name="Park H.-J."/>
            <person name="Ramirez L."/>
            <person name="Alfaro M."/>
            <person name="Sun H."/>
            <person name="Tritt A."/>
            <person name="Yoshinaga Y."/>
            <person name="Zwiers L.-H."/>
            <person name="Turgeon B.G."/>
            <person name="Goodwin S.B."/>
            <person name="Spatafora J.W."/>
            <person name="Crous P.W."/>
            <person name="Grigoriev I.V."/>
        </authorList>
    </citation>
    <scope>NUCLEOTIDE SEQUENCE</scope>
    <source>
        <strain evidence="2">IPT5</strain>
    </source>
</reference>
<evidence type="ECO:0000313" key="3">
    <source>
        <dbReference type="Proteomes" id="UP000799423"/>
    </source>
</evidence>
<sequence length="205" mass="23111">MYPYSSSYLNPTFSLPAAPHDTLTPSAPDLPLPVGNRRPQHHLQRPTSRMGLACLSLIIQTKDRAHGYARESAMLLVQRASDQCLGWEVVCPDEEVGSDVYTTELRENVGFVGAVMRAKAKKTYYESTTAHYRKSERSPRQRQTNVTYQISPSPQSQCPGNYQASAPPPKKAFLNIPESSSPDKLQLHDWSWCFSRTEWEFCSSD</sequence>